<dbReference type="Pfam" id="PF04199">
    <property type="entry name" value="Cyclase"/>
    <property type="match status" value="1"/>
</dbReference>
<dbReference type="EC" id="3.5.-.-" evidence="1"/>
<dbReference type="GO" id="GO:0016787">
    <property type="term" value="F:hydrolase activity"/>
    <property type="evidence" value="ECO:0007669"/>
    <property type="project" value="UniProtKB-KW"/>
</dbReference>
<dbReference type="EMBL" id="JASTZU010000048">
    <property type="protein sequence ID" value="MDL4841805.1"/>
    <property type="molecule type" value="Genomic_DNA"/>
</dbReference>
<dbReference type="Gene3D" id="3.50.30.50">
    <property type="entry name" value="Putative cyclase"/>
    <property type="match status" value="1"/>
</dbReference>
<dbReference type="SUPFAM" id="SSF102198">
    <property type="entry name" value="Putative cyclase"/>
    <property type="match status" value="1"/>
</dbReference>
<keyword evidence="1" id="KW-0378">Hydrolase</keyword>
<sequence length="208" mass="23401">MKMYDISSSVYEGMAVWENLPEGQPTFTRNTNEHITTTDMNFNLHTGTHIDAPLHMINDGETFETIPLEKLVGHVKVCDLTAVEDGIGREDLEGLDIQANDFVLFKTKNSYHSMDSFDINFIYLKEDGADLLVERGINGVGIDTLGIERSQPKNPTHRKLFNNNIIIVEGLRLKEINPNVYYMVAAPMKLVGTEAAPARVILFDDKPF</sequence>
<dbReference type="InterPro" id="IPR037175">
    <property type="entry name" value="KFase_sf"/>
</dbReference>
<keyword evidence="2" id="KW-1185">Reference proteome</keyword>
<evidence type="ECO:0000313" key="1">
    <source>
        <dbReference type="EMBL" id="MDL4841805.1"/>
    </source>
</evidence>
<dbReference type="Proteomes" id="UP001235343">
    <property type="component" value="Unassembled WGS sequence"/>
</dbReference>
<dbReference type="InterPro" id="IPR007325">
    <property type="entry name" value="KFase/CYL"/>
</dbReference>
<proteinExistence type="predicted"/>
<dbReference type="PANTHER" id="PTHR31118">
    <property type="entry name" value="CYCLASE-LIKE PROTEIN 2"/>
    <property type="match status" value="1"/>
</dbReference>
<organism evidence="1 2">
    <name type="scientific">Aquibacillus rhizosphaerae</name>
    <dbReference type="NCBI Taxonomy" id="3051431"/>
    <lineage>
        <taxon>Bacteria</taxon>
        <taxon>Bacillati</taxon>
        <taxon>Bacillota</taxon>
        <taxon>Bacilli</taxon>
        <taxon>Bacillales</taxon>
        <taxon>Bacillaceae</taxon>
        <taxon>Aquibacillus</taxon>
    </lineage>
</organism>
<dbReference type="PANTHER" id="PTHR31118:SF12">
    <property type="entry name" value="CYCLASE-LIKE PROTEIN 2"/>
    <property type="match status" value="1"/>
</dbReference>
<protein>
    <submittedName>
        <fullName evidence="1">Cyclase family protein</fullName>
        <ecNumber evidence="1">3.5.-.-</ecNumber>
    </submittedName>
</protein>
<comment type="caution">
    <text evidence="1">The sequence shown here is derived from an EMBL/GenBank/DDBJ whole genome shotgun (WGS) entry which is preliminary data.</text>
</comment>
<dbReference type="RefSeq" id="WP_285933086.1">
    <property type="nucleotide sequence ID" value="NZ_JASTZU010000048.1"/>
</dbReference>
<gene>
    <name evidence="1" type="ORF">QQS35_15300</name>
</gene>
<accession>A0ABT7L9E3</accession>
<evidence type="ECO:0000313" key="2">
    <source>
        <dbReference type="Proteomes" id="UP001235343"/>
    </source>
</evidence>
<name>A0ABT7L9E3_9BACI</name>
<reference evidence="1 2" key="1">
    <citation type="submission" date="2023-06" db="EMBL/GenBank/DDBJ databases">
        <title>Aquibacillus rhizosphaerae LR5S19.</title>
        <authorList>
            <person name="Sun J.-Q."/>
        </authorList>
    </citation>
    <scope>NUCLEOTIDE SEQUENCE [LARGE SCALE GENOMIC DNA]</scope>
    <source>
        <strain evidence="1 2">LR5S19</strain>
    </source>
</reference>